<dbReference type="EMBL" id="OV651819">
    <property type="protein sequence ID" value="CAH1113168.1"/>
    <property type="molecule type" value="Genomic_DNA"/>
</dbReference>
<evidence type="ECO:0000256" key="1">
    <source>
        <dbReference type="SAM" id="SignalP"/>
    </source>
</evidence>
<dbReference type="OrthoDB" id="7882129at2759"/>
<dbReference type="AlphaFoldDB" id="A0A9P0GL72"/>
<sequence length="224" mass="25570">MKWLFIICSYLLSGAAVFGSPLETTEGPDTKAPEVDVELLKTDLLDILNMIPRDKITAIAMKHLKDDDGFKQAVKYMTEPEWVKLVEDVKAKPEWVALKNHFSSFGLPIDTLINCLDSFVQNITIGPIEDKNAKRNLTKFIEEVEGVIPVTEILVKFNEKMQKNPNMQVLLQKLAEPESKNILENALKLPEVRKMLDELKEMGMNLYDFLSLLYIFLGWGELKL</sequence>
<gene>
    <name evidence="2" type="ORF">PSYICH_LOCUS13462</name>
</gene>
<dbReference type="InterPro" id="IPR010629">
    <property type="entry name" value="Ins_allergen"/>
</dbReference>
<proteinExistence type="predicted"/>
<keyword evidence="3" id="KW-1185">Reference proteome</keyword>
<evidence type="ECO:0000313" key="3">
    <source>
        <dbReference type="Proteomes" id="UP001153636"/>
    </source>
</evidence>
<evidence type="ECO:0000313" key="2">
    <source>
        <dbReference type="EMBL" id="CAH1113168.1"/>
    </source>
</evidence>
<dbReference type="Pfam" id="PF06757">
    <property type="entry name" value="Ins_allergen_rp"/>
    <property type="match status" value="1"/>
</dbReference>
<reference evidence="2" key="1">
    <citation type="submission" date="2022-01" db="EMBL/GenBank/DDBJ databases">
        <authorList>
            <person name="King R."/>
        </authorList>
    </citation>
    <scope>NUCLEOTIDE SEQUENCE</scope>
</reference>
<name>A0A9P0GL72_9CUCU</name>
<organism evidence="2 3">
    <name type="scientific">Psylliodes chrysocephalus</name>
    <dbReference type="NCBI Taxonomy" id="3402493"/>
    <lineage>
        <taxon>Eukaryota</taxon>
        <taxon>Metazoa</taxon>
        <taxon>Ecdysozoa</taxon>
        <taxon>Arthropoda</taxon>
        <taxon>Hexapoda</taxon>
        <taxon>Insecta</taxon>
        <taxon>Pterygota</taxon>
        <taxon>Neoptera</taxon>
        <taxon>Endopterygota</taxon>
        <taxon>Coleoptera</taxon>
        <taxon>Polyphaga</taxon>
        <taxon>Cucujiformia</taxon>
        <taxon>Chrysomeloidea</taxon>
        <taxon>Chrysomelidae</taxon>
        <taxon>Galerucinae</taxon>
        <taxon>Alticini</taxon>
        <taxon>Psylliodes</taxon>
    </lineage>
</organism>
<dbReference type="PANTHER" id="PTHR21163:SF1">
    <property type="entry name" value="PROTEIN G12"/>
    <property type="match status" value="1"/>
</dbReference>
<keyword evidence="1" id="KW-0732">Signal</keyword>
<feature type="chain" id="PRO_5040423343" evidence="1">
    <location>
        <begin position="20"/>
        <end position="224"/>
    </location>
</feature>
<dbReference type="PANTHER" id="PTHR21163">
    <property type="entry name" value="PROTEIN G12"/>
    <property type="match status" value="1"/>
</dbReference>
<dbReference type="Proteomes" id="UP001153636">
    <property type="component" value="Chromosome 7"/>
</dbReference>
<protein>
    <submittedName>
        <fullName evidence="2">Uncharacterized protein</fullName>
    </submittedName>
</protein>
<accession>A0A9P0GL72</accession>
<feature type="signal peptide" evidence="1">
    <location>
        <begin position="1"/>
        <end position="19"/>
    </location>
</feature>